<dbReference type="AlphaFoldDB" id="A0A840S639"/>
<evidence type="ECO:0000259" key="1">
    <source>
        <dbReference type="Pfam" id="PF12146"/>
    </source>
</evidence>
<dbReference type="OrthoDB" id="9777090at2"/>
<comment type="caution">
    <text evidence="2">The sequence shown here is derived from an EMBL/GenBank/DDBJ whole genome shotgun (WGS) entry which is preliminary data.</text>
</comment>
<proteinExistence type="predicted"/>
<dbReference type="Pfam" id="PF12146">
    <property type="entry name" value="Hydrolase_4"/>
    <property type="match status" value="1"/>
</dbReference>
<sequence length="286" mass="30721">MKLLSSLSPLTLAVTLALSGCMNIPVSESNLLGGRKAELISDRIVRSNLELTLPDAPGQSLHGWHLKHPAPKATLVYFYGGGGSLWNSGRHLHEIAQQLEVDVVAYDVRGSGASGGKPSFAAVRADALRIFDAARRPDLPTLVMGYSLGSVSAIHLAANRPVDGLAVLAGVSSFADAQPAFEARVPWYAKPFVKLEIEPVFHTKPQPVDEMARVKAPTFLIHGDADEQLPVVCGDRLAEANKASWKRYQRLNGIGHGNLPLFNADNKAALQSWVMAAQKVRQVSAP</sequence>
<dbReference type="Gene3D" id="3.40.50.1820">
    <property type="entry name" value="alpha/beta hydrolase"/>
    <property type="match status" value="1"/>
</dbReference>
<dbReference type="InterPro" id="IPR029058">
    <property type="entry name" value="AB_hydrolase_fold"/>
</dbReference>
<dbReference type="RefSeq" id="WP_138854995.1">
    <property type="nucleotide sequence ID" value="NZ_CP040709.1"/>
</dbReference>
<evidence type="ECO:0000313" key="3">
    <source>
        <dbReference type="Proteomes" id="UP000554837"/>
    </source>
</evidence>
<dbReference type="InterPro" id="IPR022742">
    <property type="entry name" value="Hydrolase_4"/>
</dbReference>
<dbReference type="PANTHER" id="PTHR12277">
    <property type="entry name" value="ALPHA/BETA HYDROLASE DOMAIN-CONTAINING PROTEIN"/>
    <property type="match status" value="1"/>
</dbReference>
<protein>
    <recommendedName>
        <fullName evidence="1">Serine aminopeptidase S33 domain-containing protein</fullName>
    </recommendedName>
</protein>
<name>A0A840S639_9BURK</name>
<dbReference type="PROSITE" id="PS51257">
    <property type="entry name" value="PROKAR_LIPOPROTEIN"/>
    <property type="match status" value="1"/>
</dbReference>
<dbReference type="Proteomes" id="UP000554837">
    <property type="component" value="Unassembled WGS sequence"/>
</dbReference>
<reference evidence="2 3" key="1">
    <citation type="submission" date="2020-08" db="EMBL/GenBank/DDBJ databases">
        <title>Genomic Encyclopedia of Type Strains, Phase IV (KMG-IV): sequencing the most valuable type-strain genomes for metagenomic binning, comparative biology and taxonomic classification.</title>
        <authorList>
            <person name="Goeker M."/>
        </authorList>
    </citation>
    <scope>NUCLEOTIDE SEQUENCE [LARGE SCALE GENOMIC DNA]</scope>
    <source>
        <strain evidence="2 3">DSM 23958</strain>
    </source>
</reference>
<dbReference type="PANTHER" id="PTHR12277:SF81">
    <property type="entry name" value="PROTEIN ABHD13"/>
    <property type="match status" value="1"/>
</dbReference>
<organism evidence="2 3">
    <name type="scientific">Inhella inkyongensis</name>
    <dbReference type="NCBI Taxonomy" id="392593"/>
    <lineage>
        <taxon>Bacteria</taxon>
        <taxon>Pseudomonadati</taxon>
        <taxon>Pseudomonadota</taxon>
        <taxon>Betaproteobacteria</taxon>
        <taxon>Burkholderiales</taxon>
        <taxon>Sphaerotilaceae</taxon>
        <taxon>Inhella</taxon>
    </lineage>
</organism>
<evidence type="ECO:0000313" key="2">
    <source>
        <dbReference type="EMBL" id="MBB5204978.1"/>
    </source>
</evidence>
<gene>
    <name evidence="2" type="ORF">HNQ51_002297</name>
</gene>
<feature type="domain" description="Serine aminopeptidase S33" evidence="1">
    <location>
        <begin position="70"/>
        <end position="197"/>
    </location>
</feature>
<accession>A0A840S639</accession>
<dbReference type="EMBL" id="JACHHO010000003">
    <property type="protein sequence ID" value="MBB5204978.1"/>
    <property type="molecule type" value="Genomic_DNA"/>
</dbReference>
<keyword evidence="3" id="KW-1185">Reference proteome</keyword>
<dbReference type="SUPFAM" id="SSF53474">
    <property type="entry name" value="alpha/beta-Hydrolases"/>
    <property type="match status" value="1"/>
</dbReference>